<keyword evidence="1" id="KW-0812">Transmembrane</keyword>
<comment type="caution">
    <text evidence="2">The sequence shown here is derived from an EMBL/GenBank/DDBJ whole genome shotgun (WGS) entry which is preliminary data.</text>
</comment>
<name>A0A2H9T591_9ZZZZ</name>
<keyword evidence="1" id="KW-1133">Transmembrane helix</keyword>
<protein>
    <submittedName>
        <fullName evidence="2">Uncharacterized protein</fullName>
    </submittedName>
</protein>
<sequence>MSLVPLRLSDGGESDMAIGAVAGIFHFGLLLGVFRTERLISAIGYIRAFTAMPTTSAVAPQLNPRVKNTKGTHFGCHE</sequence>
<dbReference type="AlphaFoldDB" id="A0A2H9T591"/>
<keyword evidence="1" id="KW-0472">Membrane</keyword>
<dbReference type="EMBL" id="NSIT01000193">
    <property type="protein sequence ID" value="PJE78377.1"/>
    <property type="molecule type" value="Genomic_DNA"/>
</dbReference>
<organism evidence="2">
    <name type="scientific">invertebrate metagenome</name>
    <dbReference type="NCBI Taxonomy" id="1711999"/>
    <lineage>
        <taxon>unclassified sequences</taxon>
        <taxon>metagenomes</taxon>
        <taxon>organismal metagenomes</taxon>
    </lineage>
</organism>
<evidence type="ECO:0000313" key="2">
    <source>
        <dbReference type="EMBL" id="PJE78377.1"/>
    </source>
</evidence>
<evidence type="ECO:0000256" key="1">
    <source>
        <dbReference type="SAM" id="Phobius"/>
    </source>
</evidence>
<gene>
    <name evidence="2" type="ORF">CI610_02693</name>
</gene>
<reference evidence="2" key="1">
    <citation type="journal article" date="2017" name="Appl. Environ. Microbiol.">
        <title>Molecular characterization of an Endozoicomonas-like organism causing infection in king scallop Pecten maximus L.</title>
        <authorList>
            <person name="Cano I."/>
            <person name="van Aerle R."/>
            <person name="Ross S."/>
            <person name="Verner-Jeffreys D.W."/>
            <person name="Paley R.K."/>
            <person name="Rimmer G."/>
            <person name="Ryder D."/>
            <person name="Hooper P."/>
            <person name="Stone D."/>
            <person name="Feist S.W."/>
        </authorList>
    </citation>
    <scope>NUCLEOTIDE SEQUENCE</scope>
</reference>
<accession>A0A2H9T591</accession>
<feature type="transmembrane region" description="Helical" evidence="1">
    <location>
        <begin position="16"/>
        <end position="34"/>
    </location>
</feature>
<proteinExistence type="predicted"/>